<keyword evidence="2" id="KW-0812">Transmembrane</keyword>
<evidence type="ECO:0000256" key="1">
    <source>
        <dbReference type="ARBA" id="ARBA00022553"/>
    </source>
</evidence>
<dbReference type="KEGG" id="ttu:TERTU_2140"/>
<dbReference type="EMBL" id="CP001614">
    <property type="protein sequence ID" value="ACR12951.1"/>
    <property type="molecule type" value="Genomic_DNA"/>
</dbReference>
<dbReference type="eggNOG" id="COG2205">
    <property type="taxonomic scope" value="Bacteria"/>
</dbReference>
<protein>
    <recommendedName>
        <fullName evidence="5">Response regulatory domain-containing protein</fullName>
    </recommendedName>
</protein>
<feature type="transmembrane region" description="Helical" evidence="2">
    <location>
        <begin position="106"/>
        <end position="125"/>
    </location>
</feature>
<dbReference type="InterPro" id="IPR036890">
    <property type="entry name" value="HATPase_C_sf"/>
</dbReference>
<feature type="transmembrane region" description="Helical" evidence="2">
    <location>
        <begin position="16"/>
        <end position="34"/>
    </location>
</feature>
<keyword evidence="2" id="KW-1133">Transmembrane helix</keyword>
<feature type="transmembrane region" description="Helical" evidence="2">
    <location>
        <begin position="40"/>
        <end position="62"/>
    </location>
</feature>
<keyword evidence="1" id="KW-0597">Phosphoprotein</keyword>
<sequence length="712" mass="80748">MHETDARMAKYSRRGLVFNFIAYLICLMGGQFYAENRELTIVLTAGLAFITLLRGILLFRFYQIYPRAPQRWRNSYFVATLLGAMWWGFILVSITMRLDMSHEAPLLWLYTVVFFSTTAHAFAPYQRFLAYYQFFGLVPAALAALVVGGVTATLYGVLMIMFYVILIHQCRLMSENYWERLEASYALARKTQSIEEEKRDTRASAALYREFLGCLRSDLQTIVGETQLALNSAGESSAEQSAQALQWQRDFFRVFNNVNDFYSVLNKELQLESKIFNIRHELQNIVAEYLDSAELDGVAIETSLSPTLPMRLKGDASRLAQVIKTLLSHCIANMDRGVVLFEVEFLREYESAGELYINISSFSNQQQKRRFFGEDAGSLPQANLSFTVARGIAELMSGSIEINEIPSEGVTYRLDAKFDVADQAGQLDFHANSFQNHTIMLVHRSIRIQDIKRRELNALGFTVVSEPNYKKAQSQLAASYKEGKPIEAVLYFVEEGDDEAREFNNALAEHPELRYTHQLIAASPRQQRNLMSEGFVQTEFVHMVSKPVGLFELENAFNTVYDVKDDDHQVIPGVEVEEAAQAKTTELAILVLSDREKLIARIDTALSDGMVVHRCANSEKLATQIKKLKLDVVLIDCDGETQLVHAVDTIRAEEAANEEESLLPILGVSDASVEHPSGVYELGIDDYIILNCDDRKLKRTVEHWAHLKQFLE</sequence>
<evidence type="ECO:0000313" key="3">
    <source>
        <dbReference type="EMBL" id="ACR12951.1"/>
    </source>
</evidence>
<dbReference type="STRING" id="377629.TERTU_2140"/>
<organism evidence="3 4">
    <name type="scientific">Teredinibacter turnerae (strain ATCC 39867 / T7901)</name>
    <dbReference type="NCBI Taxonomy" id="377629"/>
    <lineage>
        <taxon>Bacteria</taxon>
        <taxon>Pseudomonadati</taxon>
        <taxon>Pseudomonadota</taxon>
        <taxon>Gammaproteobacteria</taxon>
        <taxon>Cellvibrionales</taxon>
        <taxon>Cellvibrionaceae</taxon>
        <taxon>Teredinibacter</taxon>
    </lineage>
</organism>
<feature type="transmembrane region" description="Helical" evidence="2">
    <location>
        <begin position="74"/>
        <end position="94"/>
    </location>
</feature>
<gene>
    <name evidence="3" type="ordered locus">TERTU_2140</name>
</gene>
<dbReference type="PANTHER" id="PTHR45339:SF5">
    <property type="entry name" value="HISTIDINE KINASE"/>
    <property type="match status" value="1"/>
</dbReference>
<dbReference type="PANTHER" id="PTHR45339">
    <property type="entry name" value="HYBRID SIGNAL TRANSDUCTION HISTIDINE KINASE J"/>
    <property type="match status" value="1"/>
</dbReference>
<dbReference type="Gene3D" id="3.30.565.10">
    <property type="entry name" value="Histidine kinase-like ATPase, C-terminal domain"/>
    <property type="match status" value="1"/>
</dbReference>
<keyword evidence="4" id="KW-1185">Reference proteome</keyword>
<dbReference type="HOGENOM" id="CLU_000445_104_15_6"/>
<dbReference type="SUPFAM" id="SSF55874">
    <property type="entry name" value="ATPase domain of HSP90 chaperone/DNA topoisomerase II/histidine kinase"/>
    <property type="match status" value="1"/>
</dbReference>
<proteinExistence type="predicted"/>
<feature type="transmembrane region" description="Helical" evidence="2">
    <location>
        <begin position="137"/>
        <end position="166"/>
    </location>
</feature>
<dbReference type="Gene3D" id="3.40.50.2300">
    <property type="match status" value="1"/>
</dbReference>
<name>C5BJD1_TERTT</name>
<dbReference type="Proteomes" id="UP000009080">
    <property type="component" value="Chromosome"/>
</dbReference>
<keyword evidence="2" id="KW-0472">Membrane</keyword>
<reference evidence="3 4" key="1">
    <citation type="journal article" date="2009" name="PLoS ONE">
        <title>The complete genome of Teredinibacter turnerae T7901: an intracellular endosymbiont of marine wood-boring bivalves (shipworms).</title>
        <authorList>
            <person name="Yang J.C."/>
            <person name="Madupu R."/>
            <person name="Durkin A.S."/>
            <person name="Ekborg N.A."/>
            <person name="Pedamallu C.S."/>
            <person name="Hostetler J.B."/>
            <person name="Radune D."/>
            <person name="Toms B.S."/>
            <person name="Henrissat B."/>
            <person name="Coutinho P.M."/>
            <person name="Schwarz S."/>
            <person name="Field L."/>
            <person name="Trindade-Silva A.E."/>
            <person name="Soares C.A.G."/>
            <person name="Elshahawi S."/>
            <person name="Hanora A."/>
            <person name="Schmidt E.W."/>
            <person name="Haygood M.G."/>
            <person name="Posfai J."/>
            <person name="Benner J."/>
            <person name="Madinger C."/>
            <person name="Nove J."/>
            <person name="Anton B."/>
            <person name="Chaudhary K."/>
            <person name="Foster J."/>
            <person name="Holman A."/>
            <person name="Kumar S."/>
            <person name="Lessard P.A."/>
            <person name="Luyten Y.A."/>
            <person name="Slatko B."/>
            <person name="Wood N."/>
            <person name="Wu B."/>
            <person name="Teplitski M."/>
            <person name="Mougous J.D."/>
            <person name="Ward N."/>
            <person name="Eisen J.A."/>
            <person name="Badger J.H."/>
            <person name="Distel D.L."/>
        </authorList>
    </citation>
    <scope>NUCLEOTIDE SEQUENCE [LARGE SCALE GENOMIC DNA]</scope>
    <source>
        <strain evidence="4">ATCC 39867 / T7901</strain>
    </source>
</reference>
<evidence type="ECO:0000256" key="2">
    <source>
        <dbReference type="SAM" id="Phobius"/>
    </source>
</evidence>
<evidence type="ECO:0008006" key="5">
    <source>
        <dbReference type="Google" id="ProtNLM"/>
    </source>
</evidence>
<evidence type="ECO:0000313" key="4">
    <source>
        <dbReference type="Proteomes" id="UP000009080"/>
    </source>
</evidence>
<dbReference type="AlphaFoldDB" id="C5BJD1"/>
<accession>C5BJD1</accession>